<dbReference type="KEGG" id="snh:120048797"/>
<protein>
    <submittedName>
        <fullName evidence="3">Uncharacterized protein LOC120048797 isoform X1</fullName>
    </submittedName>
</protein>
<dbReference type="Pfam" id="PF15104">
    <property type="entry name" value="CFAP141"/>
    <property type="match status" value="1"/>
</dbReference>
<dbReference type="RefSeq" id="XP_038850952.1">
    <property type="nucleotide sequence ID" value="XM_038995024.1"/>
</dbReference>
<sequence>MFGCEERRSKNKRVQRARDRIKKDGEMTNRIAELDSICGVMQKAEFEGSTQAGSMKTLKLRELTQQRETELGKAALTMVRRAALQALLEHERQQYVIELNRLGKTIYKQRV</sequence>
<gene>
    <name evidence="3" type="primary">LOC120048797</name>
</gene>
<dbReference type="AlphaFoldDB" id="A0A8U0QWS4"/>
<organism evidence="2 3">
    <name type="scientific">Salvelinus namaycush</name>
    <name type="common">Lake trout</name>
    <name type="synonym">Salmo namaycush</name>
    <dbReference type="NCBI Taxonomy" id="8040"/>
    <lineage>
        <taxon>Eukaryota</taxon>
        <taxon>Metazoa</taxon>
        <taxon>Chordata</taxon>
        <taxon>Craniata</taxon>
        <taxon>Vertebrata</taxon>
        <taxon>Euteleostomi</taxon>
        <taxon>Actinopterygii</taxon>
        <taxon>Neopterygii</taxon>
        <taxon>Teleostei</taxon>
        <taxon>Protacanthopterygii</taxon>
        <taxon>Salmoniformes</taxon>
        <taxon>Salmonidae</taxon>
        <taxon>Salmoninae</taxon>
        <taxon>Salvelinus</taxon>
    </lineage>
</organism>
<dbReference type="InterPro" id="IPR029375">
    <property type="entry name" value="CFAP141"/>
</dbReference>
<name>A0A8U0QWS4_SALNM</name>
<feature type="region of interest" description="Disordered" evidence="1">
    <location>
        <begin position="1"/>
        <end position="22"/>
    </location>
</feature>
<dbReference type="Proteomes" id="UP000808372">
    <property type="component" value="Chromosome 5"/>
</dbReference>
<keyword evidence="2" id="KW-1185">Reference proteome</keyword>
<evidence type="ECO:0000313" key="2">
    <source>
        <dbReference type="Proteomes" id="UP000808372"/>
    </source>
</evidence>
<accession>A0A8U0QWS4</accession>
<dbReference type="GeneID" id="120048797"/>
<reference evidence="3" key="1">
    <citation type="submission" date="2025-08" db="UniProtKB">
        <authorList>
            <consortium name="RefSeq"/>
        </authorList>
    </citation>
    <scope>IDENTIFICATION</scope>
    <source>
        <tissue evidence="3">White muscle</tissue>
    </source>
</reference>
<evidence type="ECO:0000256" key="1">
    <source>
        <dbReference type="SAM" id="MobiDB-lite"/>
    </source>
</evidence>
<proteinExistence type="predicted"/>
<evidence type="ECO:0000313" key="3">
    <source>
        <dbReference type="RefSeq" id="XP_038850952.1"/>
    </source>
</evidence>